<dbReference type="KEGG" id="mdx:BTO20_22350"/>
<dbReference type="Proteomes" id="UP000195331">
    <property type="component" value="Chromosome"/>
</dbReference>
<gene>
    <name evidence="2" type="ORF">BTO20_22350</name>
</gene>
<dbReference type="RefSeq" id="WP_087078331.1">
    <property type="nucleotide sequence ID" value="NZ_CP020809.1"/>
</dbReference>
<dbReference type="InterPro" id="IPR025332">
    <property type="entry name" value="DUF4238"/>
</dbReference>
<dbReference type="Pfam" id="PF14022">
    <property type="entry name" value="DUF4238"/>
    <property type="match status" value="1"/>
</dbReference>
<evidence type="ECO:0008006" key="4">
    <source>
        <dbReference type="Google" id="ProtNLM"/>
    </source>
</evidence>
<dbReference type="EMBL" id="CP020809">
    <property type="protein sequence ID" value="ART70913.1"/>
    <property type="molecule type" value="Genomic_DNA"/>
</dbReference>
<reference evidence="2 3" key="1">
    <citation type="submission" date="2017-04" db="EMBL/GenBank/DDBJ databases">
        <title>Whole Genome Sequence of 1,4-Dioxane Degrading Bacterium Mycobacterium dioxanotrophicus PH-06.</title>
        <authorList>
            <person name="He Y."/>
        </authorList>
    </citation>
    <scope>NUCLEOTIDE SEQUENCE [LARGE SCALE GENOMIC DNA]</scope>
    <source>
        <strain evidence="2 3">PH-06</strain>
    </source>
</reference>
<organism evidence="2 3">
    <name type="scientific">Mycobacterium dioxanotrophicus</name>
    <dbReference type="NCBI Taxonomy" id="482462"/>
    <lineage>
        <taxon>Bacteria</taxon>
        <taxon>Bacillati</taxon>
        <taxon>Actinomycetota</taxon>
        <taxon>Actinomycetes</taxon>
        <taxon>Mycobacteriales</taxon>
        <taxon>Mycobacteriaceae</taxon>
        <taxon>Mycobacterium</taxon>
    </lineage>
</organism>
<keyword evidence="3" id="KW-1185">Reference proteome</keyword>
<accession>A0A1Y0C6S3</accession>
<dbReference type="OrthoDB" id="580988at2"/>
<proteinExistence type="predicted"/>
<protein>
    <recommendedName>
        <fullName evidence="4">DUF4238 domain-containing protein</fullName>
    </recommendedName>
</protein>
<evidence type="ECO:0000313" key="2">
    <source>
        <dbReference type="EMBL" id="ART70913.1"/>
    </source>
</evidence>
<evidence type="ECO:0000313" key="3">
    <source>
        <dbReference type="Proteomes" id="UP000195331"/>
    </source>
</evidence>
<dbReference type="AlphaFoldDB" id="A0A1Y0C6S3"/>
<sequence>MVSHRWTSDAEIAESKRQTIEGGVGKRHHYVPQMYLRRWANGDGNIRLTKTDSGGSHIQPPEDVAKRTNLYTITADDLEPDFPSRWLEKHMSRIESDAAGWLRALDDLTAGRMTDRDLIANLAVFVALQDQRTLAKHDRELRIEDALNRFGRAEILSPLLPFVCQLYRIPYSPHRHGAILQQFLNRPLISAERKPRALESTIGVWRNQAVPHFSTQRTWWLVDSASLFLTCDEPVVYLGGSVAPRWRTLGWATSPIALFPVDPHRLVVLTNAGHDLHPPFELDAEEAAQVNFEIVAASNEVCFEQPDTNIAASIRVPQWPDRDPASASTFMEAVLPPSRWKEGEGPPWAVSRWHQ</sequence>
<evidence type="ECO:0000256" key="1">
    <source>
        <dbReference type="SAM" id="MobiDB-lite"/>
    </source>
</evidence>
<feature type="region of interest" description="Disordered" evidence="1">
    <location>
        <begin position="1"/>
        <end position="23"/>
    </location>
</feature>
<name>A0A1Y0C6S3_9MYCO</name>